<sequence>MSGDQAAVKAAKKAAVGAAMDLAEDIAMGRVDVAELRALVAEECRALFGTVVGPADPLWGLQCDVMRQCAALGGMSWEEHAEWAAVFRPADAAEPGVSWIEQVLAEGADDDG</sequence>
<evidence type="ECO:0008006" key="4">
    <source>
        <dbReference type="Google" id="ProtNLM"/>
    </source>
</evidence>
<dbReference type="EMBL" id="AP022599">
    <property type="protein sequence ID" value="BBY78933.1"/>
    <property type="molecule type" value="Genomic_DNA"/>
</dbReference>
<dbReference type="RefSeq" id="WP_235674413.1">
    <property type="nucleotide sequence ID" value="NZ_AP022599.1"/>
</dbReference>
<keyword evidence="3" id="KW-1185">Reference proteome</keyword>
<evidence type="ECO:0000313" key="3">
    <source>
        <dbReference type="Proteomes" id="UP000467252"/>
    </source>
</evidence>
<organism evidence="1 3">
    <name type="scientific">Mycolicibacterium pulveris</name>
    <name type="common">Mycobacterium pulveris</name>
    <dbReference type="NCBI Taxonomy" id="36813"/>
    <lineage>
        <taxon>Bacteria</taxon>
        <taxon>Bacillati</taxon>
        <taxon>Actinomycetota</taxon>
        <taxon>Actinomycetes</taxon>
        <taxon>Mycobacteriales</taxon>
        <taxon>Mycobacteriaceae</taxon>
        <taxon>Mycolicibacterium</taxon>
    </lineage>
</organism>
<protein>
    <recommendedName>
        <fullName evidence="4">Flagellar hook-length control protein</fullName>
    </recommendedName>
</protein>
<evidence type="ECO:0000313" key="1">
    <source>
        <dbReference type="EMBL" id="BBY78844.1"/>
    </source>
</evidence>
<reference evidence="1 3" key="1">
    <citation type="journal article" date="2019" name="Emerg. Microbes Infect.">
        <title>Comprehensive subspecies identification of 175 nontuberculous mycobacteria species based on 7547 genomic profiles.</title>
        <authorList>
            <person name="Matsumoto Y."/>
            <person name="Kinjo T."/>
            <person name="Motooka D."/>
            <person name="Nabeya D."/>
            <person name="Jung N."/>
            <person name="Uechi K."/>
            <person name="Horii T."/>
            <person name="Iida T."/>
            <person name="Fujita J."/>
            <person name="Nakamura S."/>
        </authorList>
    </citation>
    <scope>NUCLEOTIDE SEQUENCE [LARGE SCALE GENOMIC DNA]</scope>
    <source>
        <strain evidence="1 3">JCM 6370</strain>
    </source>
</reference>
<dbReference type="Proteomes" id="UP000467252">
    <property type="component" value="Chromosome"/>
</dbReference>
<name>A0A7I7UBN8_MYCPV</name>
<evidence type="ECO:0000313" key="2">
    <source>
        <dbReference type="EMBL" id="BBY78933.1"/>
    </source>
</evidence>
<dbReference type="EMBL" id="AP022599">
    <property type="protein sequence ID" value="BBY78844.1"/>
    <property type="molecule type" value="Genomic_DNA"/>
</dbReference>
<dbReference type="AlphaFoldDB" id="A0A7I7UBN8"/>
<proteinExistence type="predicted"/>
<reference evidence="1" key="2">
    <citation type="submission" date="2020-02" db="EMBL/GenBank/DDBJ databases">
        <authorList>
            <person name="Matsumoto Y."/>
            <person name="Motooka D."/>
            <person name="Nakamura S."/>
        </authorList>
    </citation>
    <scope>NUCLEOTIDE SEQUENCE</scope>
    <source>
        <strain evidence="1">JCM 6370</strain>
    </source>
</reference>
<accession>A0A7I7UBN8</accession>
<gene>
    <name evidence="1" type="ORF">MPUL_00020</name>
    <name evidence="2" type="ORF">MPUL_00910</name>
</gene>